<keyword evidence="2" id="KW-0732">Signal</keyword>
<evidence type="ECO:0000313" key="4">
    <source>
        <dbReference type="Proteomes" id="UP000185622"/>
    </source>
</evidence>
<keyword evidence="4" id="KW-1185">Reference proteome</keyword>
<gene>
    <name evidence="3" type="ORF">BMG03_19515</name>
</gene>
<geneLocation type="plasmid" evidence="3 4">
    <name>unnamed1</name>
</geneLocation>
<dbReference type="RefSeq" id="WP_075777672.1">
    <property type="nucleotide sequence ID" value="NZ_CP019438.1"/>
</dbReference>
<evidence type="ECO:0008006" key="5">
    <source>
        <dbReference type="Google" id="ProtNLM"/>
    </source>
</evidence>
<feature type="compositionally biased region" description="Low complexity" evidence="1">
    <location>
        <begin position="136"/>
        <end position="153"/>
    </location>
</feature>
<evidence type="ECO:0000313" key="3">
    <source>
        <dbReference type="EMBL" id="AQS50104.1"/>
    </source>
</evidence>
<name>A0ABN4XII1_9RHOB</name>
<sequence length="164" mass="16603">MTLFDKSRFSAARAVLLAIAIGGPPAALPDSASALTRPVQVANATYLKVIQSLKAQGYAIQRVSRTFLGRYQILARNRTQLREVIVSSSTGEIKRDAIIKRFEGDRADTGHSGAQHEGSAASGPSTKGERGGLSVGASLSATGGTDGSSSAVSSGGGGSGLGGL</sequence>
<feature type="compositionally biased region" description="Gly residues" evidence="1">
    <location>
        <begin position="154"/>
        <end position="164"/>
    </location>
</feature>
<accession>A0ABN4XII1</accession>
<feature type="signal peptide" evidence="2">
    <location>
        <begin position="1"/>
        <end position="26"/>
    </location>
</feature>
<reference evidence="3 4" key="1">
    <citation type="submission" date="2017-01" db="EMBL/GenBank/DDBJ databases">
        <title>The complete genome sequence of a sulfur-oxidizing marine bacterium Thioclava sp. 25B10_4T.</title>
        <authorList>
            <person name="Liu Y."/>
            <person name="Lai Q."/>
            <person name="Shao Z."/>
        </authorList>
    </citation>
    <scope>NUCLEOTIDE SEQUENCE [LARGE SCALE GENOMIC DNA]</scope>
    <source>
        <strain evidence="3 4">25B10_4</strain>
        <plasmid evidence="3 4">unnamed1</plasmid>
    </source>
</reference>
<evidence type="ECO:0000256" key="2">
    <source>
        <dbReference type="SAM" id="SignalP"/>
    </source>
</evidence>
<organism evidence="3 4">
    <name type="scientific">Thioclava nitratireducens</name>
    <dbReference type="NCBI Taxonomy" id="1915078"/>
    <lineage>
        <taxon>Bacteria</taxon>
        <taxon>Pseudomonadati</taxon>
        <taxon>Pseudomonadota</taxon>
        <taxon>Alphaproteobacteria</taxon>
        <taxon>Rhodobacterales</taxon>
        <taxon>Paracoccaceae</taxon>
        <taxon>Thioclava</taxon>
    </lineage>
</organism>
<protein>
    <recommendedName>
        <fullName evidence="5">PepSY domain-containing protein</fullName>
    </recommendedName>
</protein>
<evidence type="ECO:0000256" key="1">
    <source>
        <dbReference type="SAM" id="MobiDB-lite"/>
    </source>
</evidence>
<dbReference type="Proteomes" id="UP000185622">
    <property type="component" value="Plasmid unnamed1"/>
</dbReference>
<keyword evidence="3" id="KW-0614">Plasmid</keyword>
<proteinExistence type="predicted"/>
<dbReference type="EMBL" id="CP019438">
    <property type="protein sequence ID" value="AQS50104.1"/>
    <property type="molecule type" value="Genomic_DNA"/>
</dbReference>
<feature type="region of interest" description="Disordered" evidence="1">
    <location>
        <begin position="105"/>
        <end position="164"/>
    </location>
</feature>
<feature type="chain" id="PRO_5046025202" description="PepSY domain-containing protein" evidence="2">
    <location>
        <begin position="27"/>
        <end position="164"/>
    </location>
</feature>